<gene>
    <name evidence="1" type="ORF">TRAPUB_2373</name>
</gene>
<proteinExistence type="predicted"/>
<evidence type="ECO:0000313" key="2">
    <source>
        <dbReference type="Proteomes" id="UP000184267"/>
    </source>
</evidence>
<sequence>MAKTLAGLAGCSAFMAFCLDPASQQAWQARAGMCSGGIMALANQSDARRRAGDVHATTPRVVRHAGCRK</sequence>
<dbReference type="AlphaFoldDB" id="A0A1M2VGX4"/>
<accession>A0A1M2VGX4</accession>
<protein>
    <submittedName>
        <fullName evidence="1">Uncharacterized protein</fullName>
    </submittedName>
</protein>
<comment type="caution">
    <text evidence="1">The sequence shown here is derived from an EMBL/GenBank/DDBJ whole genome shotgun (WGS) entry which is preliminary data.</text>
</comment>
<name>A0A1M2VGX4_TRAPU</name>
<keyword evidence="2" id="KW-1185">Reference proteome</keyword>
<organism evidence="1 2">
    <name type="scientific">Trametes pubescens</name>
    <name type="common">White-rot fungus</name>
    <dbReference type="NCBI Taxonomy" id="154538"/>
    <lineage>
        <taxon>Eukaryota</taxon>
        <taxon>Fungi</taxon>
        <taxon>Dikarya</taxon>
        <taxon>Basidiomycota</taxon>
        <taxon>Agaricomycotina</taxon>
        <taxon>Agaricomycetes</taxon>
        <taxon>Polyporales</taxon>
        <taxon>Polyporaceae</taxon>
        <taxon>Trametes</taxon>
    </lineage>
</organism>
<dbReference type="EMBL" id="MNAD01001263">
    <property type="protein sequence ID" value="OJT06773.1"/>
    <property type="molecule type" value="Genomic_DNA"/>
</dbReference>
<evidence type="ECO:0000313" key="1">
    <source>
        <dbReference type="EMBL" id="OJT06773.1"/>
    </source>
</evidence>
<reference evidence="1 2" key="1">
    <citation type="submission" date="2016-10" db="EMBL/GenBank/DDBJ databases">
        <title>Genome sequence of the basidiomycete white-rot fungus Trametes pubescens.</title>
        <authorList>
            <person name="Makela M.R."/>
            <person name="Granchi Z."/>
            <person name="Peng M."/>
            <person name="De Vries R.P."/>
            <person name="Grigoriev I."/>
            <person name="Riley R."/>
            <person name="Hilden K."/>
        </authorList>
    </citation>
    <scope>NUCLEOTIDE SEQUENCE [LARGE SCALE GENOMIC DNA]</scope>
    <source>
        <strain evidence="1 2">FBCC735</strain>
    </source>
</reference>
<dbReference type="Proteomes" id="UP000184267">
    <property type="component" value="Unassembled WGS sequence"/>
</dbReference>